<dbReference type="AlphaFoldDB" id="A0A2T5MF99"/>
<feature type="region of interest" description="Disordered" evidence="1">
    <location>
        <begin position="218"/>
        <end position="238"/>
    </location>
</feature>
<keyword evidence="3" id="KW-1185">Reference proteome</keyword>
<name>A0A2T5MF99_9GAMM</name>
<dbReference type="Proteomes" id="UP000244248">
    <property type="component" value="Unassembled WGS sequence"/>
</dbReference>
<accession>A0A2T5MF99</accession>
<proteinExistence type="predicted"/>
<reference evidence="2 3" key="1">
    <citation type="submission" date="2018-04" db="EMBL/GenBank/DDBJ databases">
        <title>Novel species isolated from glacier.</title>
        <authorList>
            <person name="Liu Q."/>
            <person name="Xin Y.-H."/>
        </authorList>
    </citation>
    <scope>NUCLEOTIDE SEQUENCE [LARGE SCALE GENOMIC DNA]</scope>
    <source>
        <strain evidence="2 3">GT1R17</strain>
    </source>
</reference>
<gene>
    <name evidence="2" type="ORF">CJD38_07835</name>
</gene>
<dbReference type="RefSeq" id="WP_107939795.1">
    <property type="nucleotide sequence ID" value="NZ_QANS01000003.1"/>
</dbReference>
<evidence type="ECO:0000313" key="3">
    <source>
        <dbReference type="Proteomes" id="UP000244248"/>
    </source>
</evidence>
<comment type="caution">
    <text evidence="2">The sequence shown here is derived from an EMBL/GenBank/DDBJ whole genome shotgun (WGS) entry which is preliminary data.</text>
</comment>
<protein>
    <submittedName>
        <fullName evidence="2">Uncharacterized protein</fullName>
    </submittedName>
</protein>
<evidence type="ECO:0000256" key="1">
    <source>
        <dbReference type="SAM" id="MobiDB-lite"/>
    </source>
</evidence>
<organism evidence="2 3">
    <name type="scientific">Stenotrophobium rhamnosiphilum</name>
    <dbReference type="NCBI Taxonomy" id="2029166"/>
    <lineage>
        <taxon>Bacteria</taxon>
        <taxon>Pseudomonadati</taxon>
        <taxon>Pseudomonadota</taxon>
        <taxon>Gammaproteobacteria</taxon>
        <taxon>Nevskiales</taxon>
        <taxon>Nevskiaceae</taxon>
        <taxon>Stenotrophobium</taxon>
    </lineage>
</organism>
<dbReference type="EMBL" id="QANS01000003">
    <property type="protein sequence ID" value="PTU31253.1"/>
    <property type="molecule type" value="Genomic_DNA"/>
</dbReference>
<evidence type="ECO:0000313" key="2">
    <source>
        <dbReference type="EMBL" id="PTU31253.1"/>
    </source>
</evidence>
<sequence length="238" mass="26738">MTRLTREIEVLKSFPKQFVAGRETLALTAFPRLILLLEIIPRTDQAYGVGHEYDIVCELSLMRASGSQFKINVHISTSRQWPSAEAVIVEGNKADAAGLDLDALDSVVCEQVSSDELWKKHGNSMRALIQRWVTEHSLRSIATMSDFEIATALRTQSPDFYNEILTYVSTVDVTNPEIIRSYMRTALVRPQEVRDNMRNNPAPAKAYSAADQELMGQTIELNSHQNVKSTRGAEKKRA</sequence>
<feature type="compositionally biased region" description="Polar residues" evidence="1">
    <location>
        <begin position="219"/>
        <end position="229"/>
    </location>
</feature>